<evidence type="ECO:0000256" key="1">
    <source>
        <dbReference type="SAM" id="MobiDB-lite"/>
    </source>
</evidence>
<organism evidence="2 3">
    <name type="scientific">Synaphobranchus kaupii</name>
    <name type="common">Kaup's arrowtooth eel</name>
    <dbReference type="NCBI Taxonomy" id="118154"/>
    <lineage>
        <taxon>Eukaryota</taxon>
        <taxon>Metazoa</taxon>
        <taxon>Chordata</taxon>
        <taxon>Craniata</taxon>
        <taxon>Vertebrata</taxon>
        <taxon>Euteleostomi</taxon>
        <taxon>Actinopterygii</taxon>
        <taxon>Neopterygii</taxon>
        <taxon>Teleostei</taxon>
        <taxon>Anguilliformes</taxon>
        <taxon>Synaphobranchidae</taxon>
        <taxon>Synaphobranchus</taxon>
    </lineage>
</organism>
<feature type="compositionally biased region" description="Basic and acidic residues" evidence="1">
    <location>
        <begin position="19"/>
        <end position="30"/>
    </location>
</feature>
<gene>
    <name evidence="2" type="ORF">SKAU_G00099570</name>
</gene>
<name>A0A9Q1FYW0_SYNKA</name>
<dbReference type="AlphaFoldDB" id="A0A9Q1FYW0"/>
<feature type="region of interest" description="Disordered" evidence="1">
    <location>
        <begin position="1"/>
        <end position="57"/>
    </location>
</feature>
<reference evidence="2" key="1">
    <citation type="journal article" date="2023" name="Science">
        <title>Genome structures resolve the early diversification of teleost fishes.</title>
        <authorList>
            <person name="Parey E."/>
            <person name="Louis A."/>
            <person name="Montfort J."/>
            <person name="Bouchez O."/>
            <person name="Roques C."/>
            <person name="Iampietro C."/>
            <person name="Lluch J."/>
            <person name="Castinel A."/>
            <person name="Donnadieu C."/>
            <person name="Desvignes T."/>
            <person name="Floi Bucao C."/>
            <person name="Jouanno E."/>
            <person name="Wen M."/>
            <person name="Mejri S."/>
            <person name="Dirks R."/>
            <person name="Jansen H."/>
            <person name="Henkel C."/>
            <person name="Chen W.J."/>
            <person name="Zahm M."/>
            <person name="Cabau C."/>
            <person name="Klopp C."/>
            <person name="Thompson A.W."/>
            <person name="Robinson-Rechavi M."/>
            <person name="Braasch I."/>
            <person name="Lecointre G."/>
            <person name="Bobe J."/>
            <person name="Postlethwait J.H."/>
            <person name="Berthelot C."/>
            <person name="Roest Crollius H."/>
            <person name="Guiguen Y."/>
        </authorList>
    </citation>
    <scope>NUCLEOTIDE SEQUENCE</scope>
    <source>
        <strain evidence="2">WJC10195</strain>
    </source>
</reference>
<keyword evidence="3" id="KW-1185">Reference proteome</keyword>
<accession>A0A9Q1FYW0</accession>
<sequence>MRGLSPIRPYSIGRSPSRLRHEDTVSESRQQRSAAFSPDTELAADQGSSHEFTERTQVEKASIIRGCIKRNMTLLPQPRRTGEDLISQLSQGMMSQPGFSAATAPVLTPPNLCFAICATGYLQPPPADPSIATSRPSQPSPLKARA</sequence>
<protein>
    <submittedName>
        <fullName evidence="2">Uncharacterized protein</fullName>
    </submittedName>
</protein>
<comment type="caution">
    <text evidence="2">The sequence shown here is derived from an EMBL/GenBank/DDBJ whole genome shotgun (WGS) entry which is preliminary data.</text>
</comment>
<evidence type="ECO:0000313" key="2">
    <source>
        <dbReference type="EMBL" id="KAJ8369929.1"/>
    </source>
</evidence>
<proteinExistence type="predicted"/>
<feature type="region of interest" description="Disordered" evidence="1">
    <location>
        <begin position="125"/>
        <end position="146"/>
    </location>
</feature>
<dbReference type="Proteomes" id="UP001152622">
    <property type="component" value="Chromosome 3"/>
</dbReference>
<evidence type="ECO:0000313" key="3">
    <source>
        <dbReference type="Proteomes" id="UP001152622"/>
    </source>
</evidence>
<dbReference type="EMBL" id="JAINUF010000003">
    <property type="protein sequence ID" value="KAJ8369929.1"/>
    <property type="molecule type" value="Genomic_DNA"/>
</dbReference>